<dbReference type="Gene3D" id="3.10.290.30">
    <property type="entry name" value="MM3350-like"/>
    <property type="match status" value="1"/>
</dbReference>
<organism evidence="2">
    <name type="scientific">uncultured bacterium contig00068</name>
    <dbReference type="NCBI Taxonomy" id="1181549"/>
    <lineage>
        <taxon>Bacteria</taxon>
        <taxon>environmental samples</taxon>
    </lineage>
</organism>
<accession>A0A806KGG3</accession>
<dbReference type="InterPro" id="IPR024047">
    <property type="entry name" value="MM3350-like_sf"/>
</dbReference>
<evidence type="ECO:0000313" key="2">
    <source>
        <dbReference type="EMBL" id="AGS53715.1"/>
    </source>
</evidence>
<dbReference type="EMBL" id="JQ844246">
    <property type="protein sequence ID" value="AGS53715.1"/>
    <property type="molecule type" value="Genomic_DNA"/>
</dbReference>
<feature type="domain" description="Plasmid pRiA4b Orf3-like" evidence="1">
    <location>
        <begin position="512"/>
        <end position="663"/>
    </location>
</feature>
<protein>
    <recommendedName>
        <fullName evidence="1">Plasmid pRiA4b Orf3-like domain-containing protein</fullName>
    </recommendedName>
</protein>
<dbReference type="PANTHER" id="PTHR41878:SF1">
    <property type="entry name" value="TNPR PROTEIN"/>
    <property type="match status" value="1"/>
</dbReference>
<name>A0A806KGG3_9BACT</name>
<reference evidence="2" key="1">
    <citation type="submission" date="2012-03" db="EMBL/GenBank/DDBJ databases">
        <title>Functional metagenomics reveals considerable lignocellulase gene clusters in the gut microbiome of a wood-feeding higher termite.</title>
        <authorList>
            <person name="Liu N."/>
        </authorList>
    </citation>
    <scope>NUCLEOTIDE SEQUENCE</scope>
</reference>
<dbReference type="PANTHER" id="PTHR41878">
    <property type="entry name" value="LEXA REPRESSOR-RELATED"/>
    <property type="match status" value="1"/>
</dbReference>
<sequence>MSCYSSEFLLYYNSMELDQEEALYEFLENATEPFALDEITDYVQASGQKRNKRLALEIAAYLEARKIAFRQDNRRWVSRRGCFEKAVFVITPTRLELLNGILIPGHRCVPFANPLALPHRYQFIWNGAAVPVTTTEAAPEDLYPYYCIYGEEFAPQYIARENPKNEEAFNSDPYEDPPEVSIYTLDMRAIYRESGFVPGDRFIVRTLDWKECRFEIEKSGKDDWQREDMDKWQEIAENGFEDSFALLGPGASTEEQIAHAFWFGGKRMREVPAYSLEEFLFEKTNRVETVPYGIETRFWFAGKEIPDGKHLQNYAVPPDRTYIEDLLYKKNIPISEFVILSYIKDAFFRNENDIENVINRVIPPVIHLDESEWDLITDYISDSMEDFYKGYSLFLDQGTGPIRQRVAELHTAVIDLSTRLQKGEIEAAWLPRHTFIVLSQIQGHAAALLEDLAFDDSPGESEIAAMDNSLDSMIDTYTEIKELINGAMDNFRRSNLTVIHGGKSSGQLWRMIQLSISGLDVWRRAIISHDCTMEDLHKLIQAGMEWEGSMRFRFYCETPDGGKEYLHDKIKLGDIDFRGKKELIYEYGSKWNVKIIIMSSYQPANDEECRFVAGEGSAPDEQIDGPRHYKKLLVSVETGSITEKESARRELGADFIPGVFDLEKINRNLHGEKNE</sequence>
<proteinExistence type="predicted"/>
<evidence type="ECO:0000259" key="1">
    <source>
        <dbReference type="Pfam" id="PF07929"/>
    </source>
</evidence>
<dbReference type="SUPFAM" id="SSF159941">
    <property type="entry name" value="MM3350-like"/>
    <property type="match status" value="1"/>
</dbReference>
<dbReference type="AlphaFoldDB" id="A0A806KGG3"/>
<dbReference type="InterPro" id="IPR012912">
    <property type="entry name" value="Plasmid_pRiA4b_Orf3-like"/>
</dbReference>
<dbReference type="Pfam" id="PF07929">
    <property type="entry name" value="PRiA4_ORF3"/>
    <property type="match status" value="1"/>
</dbReference>